<comment type="pathway">
    <text evidence="1">Cofactor biosynthesis; FAD biosynthesis; FAD from FMN: step 1/1.</text>
</comment>
<dbReference type="OMA" id="AFILICK"/>
<evidence type="ECO:0000256" key="3">
    <source>
        <dbReference type="ARBA" id="ARBA00022630"/>
    </source>
</evidence>
<keyword evidence="8" id="KW-0274">FAD</keyword>
<dbReference type="SMART" id="SM00852">
    <property type="entry name" value="MoCF_biosynth"/>
    <property type="match status" value="1"/>
</dbReference>
<evidence type="ECO:0000313" key="15">
    <source>
        <dbReference type="EMBL" id="GAQ79445.1"/>
    </source>
</evidence>
<dbReference type="GO" id="GO:0005524">
    <property type="term" value="F:ATP binding"/>
    <property type="evidence" value="ECO:0007669"/>
    <property type="project" value="UniProtKB-KW"/>
</dbReference>
<dbReference type="GO" id="GO:0003919">
    <property type="term" value="F:FMN adenylyltransferase activity"/>
    <property type="evidence" value="ECO:0000318"/>
    <property type="project" value="GO_Central"/>
</dbReference>
<evidence type="ECO:0000256" key="4">
    <source>
        <dbReference type="ARBA" id="ARBA00022643"/>
    </source>
</evidence>
<keyword evidence="9" id="KW-0067">ATP-binding</keyword>
<accession>A0A0U9HM95</accession>
<organism evidence="15 16">
    <name type="scientific">Klebsormidium nitens</name>
    <name type="common">Green alga</name>
    <name type="synonym">Ulothrix nitens</name>
    <dbReference type="NCBI Taxonomy" id="105231"/>
    <lineage>
        <taxon>Eukaryota</taxon>
        <taxon>Viridiplantae</taxon>
        <taxon>Streptophyta</taxon>
        <taxon>Klebsormidiophyceae</taxon>
        <taxon>Klebsormidiales</taxon>
        <taxon>Klebsormidiaceae</taxon>
        <taxon>Klebsormidium</taxon>
    </lineage>
</organism>
<dbReference type="GO" id="GO:0006747">
    <property type="term" value="P:FAD biosynthetic process"/>
    <property type="evidence" value="ECO:0000318"/>
    <property type="project" value="GO_Central"/>
</dbReference>
<dbReference type="SUPFAM" id="SSF52402">
    <property type="entry name" value="Adenine nucleotide alpha hydrolases-like"/>
    <property type="match status" value="1"/>
</dbReference>
<dbReference type="AlphaFoldDB" id="A0A0U9HM95"/>
<feature type="compositionally biased region" description="Polar residues" evidence="13">
    <location>
        <begin position="222"/>
        <end position="239"/>
    </location>
</feature>
<dbReference type="Gene3D" id="3.40.50.620">
    <property type="entry name" value="HUPs"/>
    <property type="match status" value="1"/>
</dbReference>
<evidence type="ECO:0000256" key="12">
    <source>
        <dbReference type="ARBA" id="ARBA00049494"/>
    </source>
</evidence>
<keyword evidence="3" id="KW-0285">Flavoprotein</keyword>
<evidence type="ECO:0000256" key="10">
    <source>
        <dbReference type="ARBA" id="ARBA00031145"/>
    </source>
</evidence>
<feature type="region of interest" description="Disordered" evidence="13">
    <location>
        <begin position="264"/>
        <end position="290"/>
    </location>
</feature>
<dbReference type="PANTHER" id="PTHR23293:SF9">
    <property type="entry name" value="FAD SYNTHASE"/>
    <property type="match status" value="1"/>
</dbReference>
<name>A0A0U9HM95_KLENI</name>
<gene>
    <name evidence="15" type="ORF">KFL_000300430</name>
</gene>
<dbReference type="InterPro" id="IPR014729">
    <property type="entry name" value="Rossmann-like_a/b/a_fold"/>
</dbReference>
<evidence type="ECO:0000313" key="16">
    <source>
        <dbReference type="Proteomes" id="UP000054558"/>
    </source>
</evidence>
<proteinExistence type="predicted"/>
<keyword evidence="4" id="KW-0288">FMN</keyword>
<keyword evidence="5" id="KW-0808">Transferase</keyword>
<keyword evidence="7" id="KW-0547">Nucleotide-binding</keyword>
<evidence type="ECO:0000256" key="5">
    <source>
        <dbReference type="ARBA" id="ARBA00022679"/>
    </source>
</evidence>
<feature type="region of interest" description="Disordered" evidence="13">
    <location>
        <begin position="219"/>
        <end position="251"/>
    </location>
</feature>
<evidence type="ECO:0000256" key="11">
    <source>
        <dbReference type="ARBA" id="ARBA00031871"/>
    </source>
</evidence>
<feature type="domain" description="MoaB/Mog" evidence="14">
    <location>
        <begin position="302"/>
        <end position="443"/>
    </location>
</feature>
<dbReference type="Proteomes" id="UP000054558">
    <property type="component" value="Unassembled WGS sequence"/>
</dbReference>
<dbReference type="OrthoDB" id="270728at2759"/>
<evidence type="ECO:0000256" key="7">
    <source>
        <dbReference type="ARBA" id="ARBA00022741"/>
    </source>
</evidence>
<dbReference type="CDD" id="cd23948">
    <property type="entry name" value="FAD_synthase"/>
    <property type="match status" value="1"/>
</dbReference>
<protein>
    <recommendedName>
        <fullName evidence="2">FAD synthase</fullName>
        <ecNumber evidence="2">2.7.7.2</ecNumber>
    </recommendedName>
    <alternativeName>
        <fullName evidence="10">FAD pyrophosphorylase</fullName>
    </alternativeName>
    <alternativeName>
        <fullName evidence="11">FMN adenylyltransferase</fullName>
    </alternativeName>
</protein>
<reference evidence="15 16" key="1">
    <citation type="journal article" date="2014" name="Nat. Commun.">
        <title>Klebsormidium flaccidum genome reveals primary factors for plant terrestrial adaptation.</title>
        <authorList>
            <person name="Hori K."/>
            <person name="Maruyama F."/>
            <person name="Fujisawa T."/>
            <person name="Togashi T."/>
            <person name="Yamamoto N."/>
            <person name="Seo M."/>
            <person name="Sato S."/>
            <person name="Yamada T."/>
            <person name="Mori H."/>
            <person name="Tajima N."/>
            <person name="Moriyama T."/>
            <person name="Ikeuchi M."/>
            <person name="Watanabe M."/>
            <person name="Wada H."/>
            <person name="Kobayashi K."/>
            <person name="Saito M."/>
            <person name="Masuda T."/>
            <person name="Sasaki-Sekimoto Y."/>
            <person name="Mashiguchi K."/>
            <person name="Awai K."/>
            <person name="Shimojima M."/>
            <person name="Masuda S."/>
            <person name="Iwai M."/>
            <person name="Nobusawa T."/>
            <person name="Narise T."/>
            <person name="Kondo S."/>
            <person name="Saito H."/>
            <person name="Sato R."/>
            <person name="Murakawa M."/>
            <person name="Ihara Y."/>
            <person name="Oshima-Yamada Y."/>
            <person name="Ohtaka K."/>
            <person name="Satoh M."/>
            <person name="Sonobe K."/>
            <person name="Ishii M."/>
            <person name="Ohtani R."/>
            <person name="Kanamori-Sato M."/>
            <person name="Honoki R."/>
            <person name="Miyazaki D."/>
            <person name="Mochizuki H."/>
            <person name="Umetsu J."/>
            <person name="Higashi K."/>
            <person name="Shibata D."/>
            <person name="Kamiya Y."/>
            <person name="Sato N."/>
            <person name="Nakamura Y."/>
            <person name="Tabata S."/>
            <person name="Ida S."/>
            <person name="Kurokawa K."/>
            <person name="Ohta H."/>
        </authorList>
    </citation>
    <scope>NUCLEOTIDE SEQUENCE [LARGE SCALE GENOMIC DNA]</scope>
    <source>
        <strain evidence="15 16">NIES-2285</strain>
    </source>
</reference>
<evidence type="ECO:0000256" key="9">
    <source>
        <dbReference type="ARBA" id="ARBA00022840"/>
    </source>
</evidence>
<keyword evidence="16" id="KW-1185">Reference proteome</keyword>
<dbReference type="InterPro" id="IPR036425">
    <property type="entry name" value="MoaB/Mog-like_dom_sf"/>
</dbReference>
<keyword evidence="6" id="KW-0548">Nucleotidyltransferase</keyword>
<dbReference type="EC" id="2.7.7.2" evidence="2"/>
<evidence type="ECO:0000259" key="14">
    <source>
        <dbReference type="SMART" id="SM00852"/>
    </source>
</evidence>
<dbReference type="InterPro" id="IPR001453">
    <property type="entry name" value="MoaB/Mog_dom"/>
</dbReference>
<dbReference type="Pfam" id="PF01507">
    <property type="entry name" value="PAPS_reduct"/>
    <property type="match status" value="1"/>
</dbReference>
<dbReference type="SUPFAM" id="SSF53218">
    <property type="entry name" value="Molybdenum cofactor biosynthesis proteins"/>
    <property type="match status" value="1"/>
</dbReference>
<dbReference type="PANTHER" id="PTHR23293">
    <property type="entry name" value="FAD SYNTHETASE-RELATED FMN ADENYLYLTRANSFERASE"/>
    <property type="match status" value="1"/>
</dbReference>
<dbReference type="Pfam" id="PF00994">
    <property type="entry name" value="MoCF_biosynth"/>
    <property type="match status" value="1"/>
</dbReference>
<sequence>MEIFAAIESCGNPGLQARFKKAMSHIERTIELYGCDALAFSFNGGKDSTVLLHLLRAGYAAADSSSHTLLKGQASNGPAVTQEHPIRTIYFENPETFPEIHSFTVDCAQRYHLALETIRLDFLSGLKKVLAERPIKAIFLGTRAGDPNARGQEVFAPSSKGWPAFMRVNPILDWSYHDVWDFLLACQVSYCSLYDVGYTSIGNIHDTIPNPALRIEEDETTPEASGTGQPNGNGLTESVGTDGYRYRPANELRDGRLERSGRFKKKVTSAEGKAGGADVSASERRGEVSTSGQEKGAIMVASVIVVGDELLRGDVSDFRAPLLSKRLRAAGWLLRRVVVVPDDIDAVFAEVQQHARDSDLVLVSGGVGPALCDVTLDGVAKAFDVRLTSDAELLAELQRIHGTDNTPTFLKLAEVPEGITELLPTSGDAFPLLKVKNVVVVSGRSPVLEAQLAALEELSRGRRDLLKPLKPFVTRTAEIEATDREAAAAMLRTMRDFPGLQIGYFHTDSHPTDTKDRFTLTIDGKSSAEVSAALQTFSDALDDARRQGSKPSEGAVQR</sequence>
<evidence type="ECO:0000256" key="8">
    <source>
        <dbReference type="ARBA" id="ARBA00022827"/>
    </source>
</evidence>
<evidence type="ECO:0000256" key="6">
    <source>
        <dbReference type="ARBA" id="ARBA00022695"/>
    </source>
</evidence>
<dbReference type="Gene3D" id="3.40.980.10">
    <property type="entry name" value="MoaB/Mog-like domain"/>
    <property type="match status" value="1"/>
</dbReference>
<evidence type="ECO:0000256" key="2">
    <source>
        <dbReference type="ARBA" id="ARBA00012393"/>
    </source>
</evidence>
<dbReference type="InterPro" id="IPR002500">
    <property type="entry name" value="PAPS_reduct_dom"/>
</dbReference>
<dbReference type="STRING" id="105231.A0A0U9HM95"/>
<dbReference type="EMBL" id="DF236979">
    <property type="protein sequence ID" value="GAQ79445.1"/>
    <property type="molecule type" value="Genomic_DNA"/>
</dbReference>
<evidence type="ECO:0000256" key="1">
    <source>
        <dbReference type="ARBA" id="ARBA00004726"/>
    </source>
</evidence>
<evidence type="ECO:0000256" key="13">
    <source>
        <dbReference type="SAM" id="MobiDB-lite"/>
    </source>
</evidence>
<comment type="catalytic activity">
    <reaction evidence="12">
        <text>FMN + ATP + H(+) = FAD + diphosphate</text>
        <dbReference type="Rhea" id="RHEA:17237"/>
        <dbReference type="ChEBI" id="CHEBI:15378"/>
        <dbReference type="ChEBI" id="CHEBI:30616"/>
        <dbReference type="ChEBI" id="CHEBI:33019"/>
        <dbReference type="ChEBI" id="CHEBI:57692"/>
        <dbReference type="ChEBI" id="CHEBI:58210"/>
        <dbReference type="EC" id="2.7.7.2"/>
    </reaction>
</comment>